<dbReference type="Gene3D" id="3.40.50.720">
    <property type="entry name" value="NAD(P)-binding Rossmann-like Domain"/>
    <property type="match status" value="1"/>
</dbReference>
<accession>A0ABN0U9M3</accession>
<dbReference type="InterPro" id="IPR036291">
    <property type="entry name" value="NAD(P)-bd_dom_sf"/>
</dbReference>
<evidence type="ECO:0000256" key="4">
    <source>
        <dbReference type="ARBA" id="ARBA00022833"/>
    </source>
</evidence>
<dbReference type="SUPFAM" id="SSF50129">
    <property type="entry name" value="GroES-like"/>
    <property type="match status" value="1"/>
</dbReference>
<keyword evidence="3" id="KW-0479">Metal-binding</keyword>
<keyword evidence="4" id="KW-0862">Zinc</keyword>
<sequence length="353" mass="35751">MAATRPSVEGMRAWRLDGTLTFGDVPDPEPPDGAVVVRLHAAPVLSYLREYVAGKLGHYHPPTGPFTPGTSGVGVVERVGRGVFTLTPGQPVLVTGNYTAAENVPEPARGLIGLTSEFAAVRDTWRDGTLAEKVVAPAPTVTPVPAGLGDVVAVTRCLVPYGGLLRGRLAPGETVVVNGATGAFGSAGVQVATALGARRVVAAGRNPAVLARLAARERVVPVRLTGSVPADADALRAAAGGPVDLALDLVGGATTPDSTLAALAALRRAGRLVLMGSTSAPLPLDYTALMLAGTEVIGNFMYPDDAPARLLNLVSAALLDLAALPVASFPLADLPAAMDAAAEPGAPLVVVTM</sequence>
<dbReference type="PANTHER" id="PTHR43350:SF17">
    <property type="entry name" value="NAD-DEPENDENT ALCOHOL DEHYDROGENASE"/>
    <property type="match status" value="1"/>
</dbReference>
<keyword evidence="8" id="KW-1185">Reference proteome</keyword>
<proteinExistence type="inferred from homology"/>
<evidence type="ECO:0000313" key="7">
    <source>
        <dbReference type="EMBL" id="GAA0243367.1"/>
    </source>
</evidence>
<dbReference type="SMART" id="SM00829">
    <property type="entry name" value="PKS_ER"/>
    <property type="match status" value="1"/>
</dbReference>
<evidence type="ECO:0000259" key="6">
    <source>
        <dbReference type="SMART" id="SM00829"/>
    </source>
</evidence>
<comment type="cofactor">
    <cofactor evidence="1">
        <name>Zn(2+)</name>
        <dbReference type="ChEBI" id="CHEBI:29105"/>
    </cofactor>
</comment>
<dbReference type="InterPro" id="IPR013149">
    <property type="entry name" value="ADH-like_C"/>
</dbReference>
<feature type="domain" description="Enoyl reductase (ER)" evidence="6">
    <location>
        <begin position="15"/>
        <end position="350"/>
    </location>
</feature>
<evidence type="ECO:0000313" key="8">
    <source>
        <dbReference type="Proteomes" id="UP001500967"/>
    </source>
</evidence>
<evidence type="ECO:0000256" key="3">
    <source>
        <dbReference type="ARBA" id="ARBA00022723"/>
    </source>
</evidence>
<dbReference type="EMBL" id="BAAAGX010000011">
    <property type="protein sequence ID" value="GAA0243367.1"/>
    <property type="molecule type" value="Genomic_DNA"/>
</dbReference>
<dbReference type="Gene3D" id="3.90.180.10">
    <property type="entry name" value="Medium-chain alcohol dehydrogenases, catalytic domain"/>
    <property type="match status" value="1"/>
</dbReference>
<protein>
    <submittedName>
        <fullName evidence="7">Zinc-binding dehydrogenase</fullName>
    </submittedName>
</protein>
<evidence type="ECO:0000256" key="2">
    <source>
        <dbReference type="ARBA" id="ARBA00008072"/>
    </source>
</evidence>
<dbReference type="SUPFAM" id="SSF51735">
    <property type="entry name" value="NAD(P)-binding Rossmann-fold domains"/>
    <property type="match status" value="1"/>
</dbReference>
<dbReference type="InterPro" id="IPR013154">
    <property type="entry name" value="ADH-like_N"/>
</dbReference>
<dbReference type="Pfam" id="PF08240">
    <property type="entry name" value="ADH_N"/>
    <property type="match status" value="1"/>
</dbReference>
<dbReference type="Proteomes" id="UP001500967">
    <property type="component" value="Unassembled WGS sequence"/>
</dbReference>
<dbReference type="InterPro" id="IPR020843">
    <property type="entry name" value="ER"/>
</dbReference>
<name>A0ABN0U9M3_9ACTN</name>
<comment type="similarity">
    <text evidence="2">Belongs to the zinc-containing alcohol dehydrogenase family.</text>
</comment>
<dbReference type="Pfam" id="PF00107">
    <property type="entry name" value="ADH_zinc_N"/>
    <property type="match status" value="1"/>
</dbReference>
<reference evidence="7 8" key="1">
    <citation type="journal article" date="2019" name="Int. J. Syst. Evol. Microbiol.">
        <title>The Global Catalogue of Microorganisms (GCM) 10K type strain sequencing project: providing services to taxonomists for standard genome sequencing and annotation.</title>
        <authorList>
            <consortium name="The Broad Institute Genomics Platform"/>
            <consortium name="The Broad Institute Genome Sequencing Center for Infectious Disease"/>
            <person name="Wu L."/>
            <person name="Ma J."/>
        </authorList>
    </citation>
    <scope>NUCLEOTIDE SEQUENCE [LARGE SCALE GENOMIC DNA]</scope>
    <source>
        <strain evidence="7 8">JCM 10425</strain>
    </source>
</reference>
<keyword evidence="5" id="KW-0560">Oxidoreductase</keyword>
<evidence type="ECO:0000256" key="5">
    <source>
        <dbReference type="ARBA" id="ARBA00023002"/>
    </source>
</evidence>
<gene>
    <name evidence="7" type="ORF">GCM10009539_31010</name>
</gene>
<comment type="caution">
    <text evidence="7">The sequence shown here is derived from an EMBL/GenBank/DDBJ whole genome shotgun (WGS) entry which is preliminary data.</text>
</comment>
<evidence type="ECO:0000256" key="1">
    <source>
        <dbReference type="ARBA" id="ARBA00001947"/>
    </source>
</evidence>
<dbReference type="PANTHER" id="PTHR43350">
    <property type="entry name" value="NAD-DEPENDENT ALCOHOL DEHYDROGENASE"/>
    <property type="match status" value="1"/>
</dbReference>
<organism evidence="7 8">
    <name type="scientific">Cryptosporangium japonicum</name>
    <dbReference type="NCBI Taxonomy" id="80872"/>
    <lineage>
        <taxon>Bacteria</taxon>
        <taxon>Bacillati</taxon>
        <taxon>Actinomycetota</taxon>
        <taxon>Actinomycetes</taxon>
        <taxon>Cryptosporangiales</taxon>
        <taxon>Cryptosporangiaceae</taxon>
        <taxon>Cryptosporangium</taxon>
    </lineage>
</organism>
<dbReference type="InterPro" id="IPR011032">
    <property type="entry name" value="GroES-like_sf"/>
</dbReference>